<accession>A0A8W8MBZ6</accession>
<dbReference type="Proteomes" id="UP000005408">
    <property type="component" value="Unassembled WGS sequence"/>
</dbReference>
<dbReference type="PANTHER" id="PTHR14972:SF8">
    <property type="entry name" value="GLUCOCORTICOID-INDUCED TRANSCRIPT 1 PROTEIN-LIKE ISOFORM X1"/>
    <property type="match status" value="1"/>
</dbReference>
<reference evidence="3" key="1">
    <citation type="submission" date="2022-08" db="UniProtKB">
        <authorList>
            <consortium name="EnsemblMetazoa"/>
        </authorList>
    </citation>
    <scope>IDENTIFICATION</scope>
    <source>
        <strain evidence="3">05x7-T-G4-1.051#20</strain>
    </source>
</reference>
<feature type="region of interest" description="Disordered" evidence="2">
    <location>
        <begin position="1"/>
        <end position="85"/>
    </location>
</feature>
<feature type="compositionally biased region" description="Basic and acidic residues" evidence="2">
    <location>
        <begin position="249"/>
        <end position="261"/>
    </location>
</feature>
<evidence type="ECO:0008006" key="5">
    <source>
        <dbReference type="Google" id="ProtNLM"/>
    </source>
</evidence>
<feature type="compositionally biased region" description="Polar residues" evidence="2">
    <location>
        <begin position="262"/>
        <end position="275"/>
    </location>
</feature>
<evidence type="ECO:0000256" key="2">
    <source>
        <dbReference type="SAM" id="MobiDB-lite"/>
    </source>
</evidence>
<dbReference type="Pfam" id="PF15388">
    <property type="entry name" value="FAM117"/>
    <property type="match status" value="1"/>
</dbReference>
<organism evidence="3 4">
    <name type="scientific">Magallana gigas</name>
    <name type="common">Pacific oyster</name>
    <name type="synonym">Crassostrea gigas</name>
    <dbReference type="NCBI Taxonomy" id="29159"/>
    <lineage>
        <taxon>Eukaryota</taxon>
        <taxon>Metazoa</taxon>
        <taxon>Spiralia</taxon>
        <taxon>Lophotrochozoa</taxon>
        <taxon>Mollusca</taxon>
        <taxon>Bivalvia</taxon>
        <taxon>Autobranchia</taxon>
        <taxon>Pteriomorphia</taxon>
        <taxon>Ostreida</taxon>
        <taxon>Ostreoidea</taxon>
        <taxon>Ostreidae</taxon>
        <taxon>Magallana</taxon>
    </lineage>
</organism>
<sequence>MSTQQPQRVRKIASPSMRPMKAVQPFTLKGSPTRKSPSSPNLWAPRRSPDFNYSPERKSPNSPNFRVERPKAVRGTSSPLKRTGSLEAIYLKGQWPSPELILSKTFKVDACTQTEEADIVRHNAHKHDKKQKKKSKDHRRSRSFGPGDQLAAIRQRLKSSKNESHKARQSPVPASHDALSATAPAALQNLNVPPTRTSKPLGIPAHMPSHKNMSRYQRNSVEGLSMEIEKLVLKTIDHDNEETEQIEIPDGHRAPIPETPHRTSSTRSVDTQTPSGVLDAGTPTINVDDMSSGSRSHSCSPAIPIIPGHMDSSRPSSGVDSGYEKVEKDIEGCESDTPDSHFKVVASPRPNKSYSFGREPPDGCEKIRVIVEDDMKPSQPSIKVPLKSCPIRTSQYVFKPSIDSAFCPLRNMYTNQGTQPSPAPLTSLE</sequence>
<keyword evidence="4" id="KW-1185">Reference proteome</keyword>
<dbReference type="PANTHER" id="PTHR14972">
    <property type="entry name" value="AGAP011572-PA"/>
    <property type="match status" value="1"/>
</dbReference>
<dbReference type="OMA" id="ISAHNYV"/>
<dbReference type="EnsemblMetazoa" id="G32262.1">
    <property type="protein sequence ID" value="G32262.1:cds"/>
    <property type="gene ID" value="G32262"/>
</dbReference>
<proteinExistence type="predicted"/>
<dbReference type="AlphaFoldDB" id="A0A8W8MBZ6"/>
<name>A0A8W8MBZ6_MAGGI</name>
<dbReference type="InterPro" id="IPR026642">
    <property type="entry name" value="Glcci1/FAM117"/>
</dbReference>
<evidence type="ECO:0000256" key="1">
    <source>
        <dbReference type="ARBA" id="ARBA00022553"/>
    </source>
</evidence>
<keyword evidence="1" id="KW-0597">Phosphoprotein</keyword>
<evidence type="ECO:0000313" key="3">
    <source>
        <dbReference type="EnsemblMetazoa" id="G32262.1:cds"/>
    </source>
</evidence>
<feature type="compositionally biased region" description="Polar residues" evidence="2">
    <location>
        <begin position="188"/>
        <end position="198"/>
    </location>
</feature>
<evidence type="ECO:0000313" key="4">
    <source>
        <dbReference type="Proteomes" id="UP000005408"/>
    </source>
</evidence>
<feature type="region of interest" description="Disordered" evidence="2">
    <location>
        <begin position="331"/>
        <end position="362"/>
    </location>
</feature>
<feature type="compositionally biased region" description="Basic residues" evidence="2">
    <location>
        <begin position="122"/>
        <end position="142"/>
    </location>
</feature>
<dbReference type="OrthoDB" id="10037581at2759"/>
<feature type="region of interest" description="Disordered" evidence="2">
    <location>
        <begin position="240"/>
        <end position="283"/>
    </location>
</feature>
<protein>
    <recommendedName>
        <fullName evidence="5">Glucocorticoid-induced transcript 1 protein</fullName>
    </recommendedName>
</protein>
<feature type="region of interest" description="Disordered" evidence="2">
    <location>
        <begin position="118"/>
        <end position="213"/>
    </location>
</feature>